<evidence type="ECO:0000313" key="2">
    <source>
        <dbReference type="Proteomes" id="UP000307749"/>
    </source>
</evidence>
<organism evidence="1 2">
    <name type="scientific">Metallibacterium scheffleri</name>
    <dbReference type="NCBI Taxonomy" id="993689"/>
    <lineage>
        <taxon>Bacteria</taxon>
        <taxon>Pseudomonadati</taxon>
        <taxon>Pseudomonadota</taxon>
        <taxon>Gammaproteobacteria</taxon>
        <taxon>Lysobacterales</taxon>
        <taxon>Rhodanobacteraceae</taxon>
        <taxon>Metallibacterium</taxon>
    </lineage>
</organism>
<dbReference type="RefSeq" id="WP_081130118.1">
    <property type="nucleotide sequence ID" value="NZ_LDOS01000005.1"/>
</dbReference>
<protein>
    <submittedName>
        <fullName evidence="1">Uncharacterized protein</fullName>
    </submittedName>
</protein>
<reference evidence="1 2" key="1">
    <citation type="submission" date="2017-02" db="EMBL/GenBank/DDBJ databases">
        <title>Whole genome sequencing of Metallibacterium scheffleri DSM 24874 (T).</title>
        <authorList>
            <person name="Kumar S."/>
            <person name="Patil P."/>
            <person name="Patil P.B."/>
        </authorList>
    </citation>
    <scope>NUCLEOTIDE SEQUENCE [LARGE SCALE GENOMIC DNA]</scope>
    <source>
        <strain evidence="1 2">DSM 24874</strain>
    </source>
</reference>
<dbReference type="OrthoDB" id="5932875at2"/>
<gene>
    <name evidence="1" type="ORF">B1806_09650</name>
</gene>
<evidence type="ECO:0000313" key="1">
    <source>
        <dbReference type="EMBL" id="THD10123.1"/>
    </source>
</evidence>
<dbReference type="EMBL" id="MWQO01000033">
    <property type="protein sequence ID" value="THD10123.1"/>
    <property type="molecule type" value="Genomic_DNA"/>
</dbReference>
<sequence length="449" mass="49935">MFVFTRRAMQQMLDDIAPWMPEKPLRELLGRLNTARTNRLPQMWELVWLSALGAVLPVEHERALPNGKPDLWFSVSAGDVLVPVIADITTLSDTALHKANPFERLTEAVHHQARKAGIHGGGFHVAVSHLEADASGTKKVKLLIPTGTAFEQLNKRFLEPFVRRVATAPTAPHMLEVDEPDAKFTVEYKGPSQYSGGSHRAYDGVLSLENNVLFNRLTSKTRQLRGAPAGAVRMLVVCDGDCALMHRDHLLEGFSAQQVAEHFLRGSQTIDLVLLVSVFEENVSSFARRGQRCVQCSLVAAPSGRPAHLTSGVVEAVRRVFEDAVKKLPEPRMMPNNALRRNLDSEWSASMEGGFEAAGDRIRVSARAVLELLAGAMTYERFADVHGWTEGRFDVFRSRLASGQLFRSARIECLGPGHDDDWLELEFGPPDPAISAFRLPRRWDEPDIR</sequence>
<name>A0A4S3KMI9_9GAMM</name>
<dbReference type="AlphaFoldDB" id="A0A4S3KMI9"/>
<keyword evidence="2" id="KW-1185">Reference proteome</keyword>
<accession>A0A4S3KMI9</accession>
<proteinExistence type="predicted"/>
<dbReference type="Proteomes" id="UP000307749">
    <property type="component" value="Unassembled WGS sequence"/>
</dbReference>
<comment type="caution">
    <text evidence="1">The sequence shown here is derived from an EMBL/GenBank/DDBJ whole genome shotgun (WGS) entry which is preliminary data.</text>
</comment>